<evidence type="ECO:0000313" key="2">
    <source>
        <dbReference type="EMBL" id="GIY59047.1"/>
    </source>
</evidence>
<reference evidence="2 3" key="1">
    <citation type="submission" date="2021-06" db="EMBL/GenBank/DDBJ databases">
        <title>Caerostris darwini draft genome.</title>
        <authorList>
            <person name="Kono N."/>
            <person name="Arakawa K."/>
        </authorList>
    </citation>
    <scope>NUCLEOTIDE SEQUENCE [LARGE SCALE GENOMIC DNA]</scope>
</reference>
<protein>
    <submittedName>
        <fullName evidence="2">Uncharacterized protein</fullName>
    </submittedName>
</protein>
<gene>
    <name evidence="2" type="ORF">CDAR_275521</name>
</gene>
<dbReference type="EMBL" id="BPLQ01011596">
    <property type="protein sequence ID" value="GIY59047.1"/>
    <property type="molecule type" value="Genomic_DNA"/>
</dbReference>
<evidence type="ECO:0000313" key="3">
    <source>
        <dbReference type="Proteomes" id="UP001054837"/>
    </source>
</evidence>
<accession>A0AAV4UM81</accession>
<dbReference type="AlphaFoldDB" id="A0AAV4UM81"/>
<evidence type="ECO:0000256" key="1">
    <source>
        <dbReference type="SAM" id="MobiDB-lite"/>
    </source>
</evidence>
<proteinExistence type="predicted"/>
<comment type="caution">
    <text evidence="2">The sequence shown here is derived from an EMBL/GenBank/DDBJ whole genome shotgun (WGS) entry which is preliminary data.</text>
</comment>
<organism evidence="2 3">
    <name type="scientific">Caerostris darwini</name>
    <dbReference type="NCBI Taxonomy" id="1538125"/>
    <lineage>
        <taxon>Eukaryota</taxon>
        <taxon>Metazoa</taxon>
        <taxon>Ecdysozoa</taxon>
        <taxon>Arthropoda</taxon>
        <taxon>Chelicerata</taxon>
        <taxon>Arachnida</taxon>
        <taxon>Araneae</taxon>
        <taxon>Araneomorphae</taxon>
        <taxon>Entelegynae</taxon>
        <taxon>Araneoidea</taxon>
        <taxon>Araneidae</taxon>
        <taxon>Caerostris</taxon>
    </lineage>
</organism>
<keyword evidence="3" id="KW-1185">Reference proteome</keyword>
<feature type="region of interest" description="Disordered" evidence="1">
    <location>
        <begin position="137"/>
        <end position="167"/>
    </location>
</feature>
<sequence length="167" mass="18598">MWNRTHRRSALQLGGEWGSRFRKTPSRYQLVTGAPSHLLSKRFFERACEEKSFSIGIRISMHSFIKILDWIQIVTSSTSLAEDEQLILSPVGGSTTFFAAITSTKDCRVHLLLAGAQSSLNRSVPHVLPKRNLISRKTYSSAKHGETTTAPDKNPQPTGSRKSSTQV</sequence>
<dbReference type="Proteomes" id="UP001054837">
    <property type="component" value="Unassembled WGS sequence"/>
</dbReference>
<name>A0AAV4UM81_9ARAC</name>